<evidence type="ECO:0000313" key="1">
    <source>
        <dbReference type="EMBL" id="QHL86818.1"/>
    </source>
</evidence>
<accession>A0A6P1NY12</accession>
<dbReference type="RefSeq" id="WP_160689585.1">
    <property type="nucleotide sequence ID" value="NZ_CP047897.1"/>
</dbReference>
<sequence>MDKPQRINLDQDSFIKLEYDATHDILFGYCPDFTDMNMKESNNAFKEVVKTLLQHGITKLMIDSRLSYLDVSSQQHKAVLELFALNLYSTKLKKFARIMTEDDQRENSVLQVIDEGNIPFAFKNFKDIPSAVEWLKSQSS</sequence>
<dbReference type="AlphaFoldDB" id="A0A6P1NY12"/>
<keyword evidence="2" id="KW-1185">Reference proteome</keyword>
<evidence type="ECO:0008006" key="3">
    <source>
        <dbReference type="Google" id="ProtNLM"/>
    </source>
</evidence>
<dbReference type="KEGG" id="nib:GU926_04940"/>
<gene>
    <name evidence="1" type="ORF">GU926_04940</name>
</gene>
<protein>
    <recommendedName>
        <fullName evidence="3">STAS/SEC14 domain-containing protein</fullName>
    </recommendedName>
</protein>
<name>A0A6P1NY12_9BACT</name>
<reference evidence="1 2" key="1">
    <citation type="submission" date="2020-01" db="EMBL/GenBank/DDBJ databases">
        <authorList>
            <person name="Kim M."/>
        </authorList>
    </citation>
    <scope>NUCLEOTIDE SEQUENCE [LARGE SCALE GENOMIC DNA]</scope>
    <source>
        <strain evidence="1 2">BT10</strain>
    </source>
</reference>
<dbReference type="EMBL" id="CP047897">
    <property type="protein sequence ID" value="QHL86818.1"/>
    <property type="molecule type" value="Genomic_DNA"/>
</dbReference>
<organism evidence="1 2">
    <name type="scientific">Nibribacter ruber</name>
    <dbReference type="NCBI Taxonomy" id="2698458"/>
    <lineage>
        <taxon>Bacteria</taxon>
        <taxon>Pseudomonadati</taxon>
        <taxon>Bacteroidota</taxon>
        <taxon>Cytophagia</taxon>
        <taxon>Cytophagales</taxon>
        <taxon>Hymenobacteraceae</taxon>
        <taxon>Nibribacter</taxon>
    </lineage>
</organism>
<dbReference type="Proteomes" id="UP000464214">
    <property type="component" value="Chromosome"/>
</dbReference>
<evidence type="ECO:0000313" key="2">
    <source>
        <dbReference type="Proteomes" id="UP000464214"/>
    </source>
</evidence>
<proteinExistence type="predicted"/>